<feature type="domain" description="Catalase core" evidence="1">
    <location>
        <begin position="1"/>
        <end position="307"/>
    </location>
</feature>
<dbReference type="CDD" id="cd08153">
    <property type="entry name" value="srpA_like"/>
    <property type="match status" value="1"/>
</dbReference>
<dbReference type="EMBL" id="KQ947417">
    <property type="protein sequence ID" value="KUJ15987.1"/>
    <property type="molecule type" value="Genomic_DNA"/>
</dbReference>
<dbReference type="InterPro" id="IPR018028">
    <property type="entry name" value="Catalase"/>
</dbReference>
<dbReference type="RefSeq" id="XP_018070342.1">
    <property type="nucleotide sequence ID" value="XM_018210848.1"/>
</dbReference>
<dbReference type="AlphaFoldDB" id="A0A194X863"/>
<protein>
    <submittedName>
        <fullName evidence="2">Heme-dependent catalase</fullName>
    </submittedName>
</protein>
<dbReference type="OrthoDB" id="2379805at2759"/>
<dbReference type="GeneID" id="28820574"/>
<dbReference type="KEGG" id="psco:LY89DRAFT_618719"/>
<dbReference type="Gene3D" id="2.40.180.10">
    <property type="entry name" value="Catalase core domain"/>
    <property type="match status" value="1"/>
</dbReference>
<dbReference type="SUPFAM" id="SSF56634">
    <property type="entry name" value="Heme-dependent catalase-like"/>
    <property type="match status" value="1"/>
</dbReference>
<keyword evidence="3" id="KW-1185">Reference proteome</keyword>
<dbReference type="STRING" id="149040.A0A194X863"/>
<dbReference type="PANTHER" id="PTHR11465">
    <property type="entry name" value="CATALASE"/>
    <property type="match status" value="1"/>
</dbReference>
<dbReference type="InterPro" id="IPR024168">
    <property type="entry name" value="Catalase_SrpA-type_pred"/>
</dbReference>
<name>A0A194X863_MOLSC</name>
<dbReference type="InterPro" id="IPR011614">
    <property type="entry name" value="Catalase_core"/>
</dbReference>
<dbReference type="PIRSF" id="PIRSF000296">
    <property type="entry name" value="SrpA"/>
    <property type="match status" value="1"/>
</dbReference>
<dbReference type="GO" id="GO:0005739">
    <property type="term" value="C:mitochondrion"/>
    <property type="evidence" value="ECO:0007669"/>
    <property type="project" value="TreeGrafter"/>
</dbReference>
<dbReference type="PANTHER" id="PTHR11465:SF62">
    <property type="entry name" value="CATALASE T"/>
    <property type="match status" value="1"/>
</dbReference>
<accession>A0A194X863</accession>
<evidence type="ECO:0000259" key="1">
    <source>
        <dbReference type="SMART" id="SM01060"/>
    </source>
</evidence>
<dbReference type="GO" id="GO:0004096">
    <property type="term" value="F:catalase activity"/>
    <property type="evidence" value="ECO:0007669"/>
    <property type="project" value="InterPro"/>
</dbReference>
<dbReference type="GO" id="GO:0020037">
    <property type="term" value="F:heme binding"/>
    <property type="evidence" value="ECO:0007669"/>
    <property type="project" value="InterPro"/>
</dbReference>
<dbReference type="GO" id="GO:0005777">
    <property type="term" value="C:peroxisome"/>
    <property type="evidence" value="ECO:0007669"/>
    <property type="project" value="TreeGrafter"/>
</dbReference>
<evidence type="ECO:0000313" key="2">
    <source>
        <dbReference type="EMBL" id="KUJ15987.1"/>
    </source>
</evidence>
<dbReference type="InParanoid" id="A0A194X863"/>
<dbReference type="Pfam" id="PF00199">
    <property type="entry name" value="Catalase"/>
    <property type="match status" value="1"/>
</dbReference>
<dbReference type="GO" id="GO:0042744">
    <property type="term" value="P:hydrogen peroxide catabolic process"/>
    <property type="evidence" value="ECO:0007669"/>
    <property type="project" value="TreeGrafter"/>
</dbReference>
<dbReference type="SMART" id="SM01060">
    <property type="entry name" value="Catalase"/>
    <property type="match status" value="1"/>
</dbReference>
<dbReference type="Proteomes" id="UP000070700">
    <property type="component" value="Unassembled WGS sequence"/>
</dbReference>
<sequence length="307" mass="33465">MPFSNDEEIMKTAGGLVEQLQAIFGKHPGFRPAHAKGKLYSGTFTPSAKVKELSIAPHFTNAETPVLVRFSNSTGIPNIPDTDPNADPRGIAIRFMIGERKHTDIIAHSVPAFPTRTGAEFLEMLQHLAAGTVGDFLGTHPKALAFVQYPKPPPASFATQQYYGVTAFKLIDSAGKATFIRYHVVPEAGVQILDEEVVKEKGANYLQEELETRLAGGPVSFKILAQIAAEDDVTDDNTVHWPDTRPVVELGSFKVDTIEADSAAKTKYIIFDPIPRVQGVEPSDDPLLEMRAALYLISGKQRRAAEA</sequence>
<evidence type="ECO:0000313" key="3">
    <source>
        <dbReference type="Proteomes" id="UP000070700"/>
    </source>
</evidence>
<gene>
    <name evidence="2" type="ORF">LY89DRAFT_618719</name>
</gene>
<proteinExistence type="predicted"/>
<reference evidence="2 3" key="1">
    <citation type="submission" date="2015-10" db="EMBL/GenBank/DDBJ databases">
        <title>Full genome of DAOMC 229536 Phialocephala scopiformis, a fungal endophyte of spruce producing the potent anti-insectan compound rugulosin.</title>
        <authorList>
            <consortium name="DOE Joint Genome Institute"/>
            <person name="Walker A.K."/>
            <person name="Frasz S.L."/>
            <person name="Seifert K.A."/>
            <person name="Miller J.D."/>
            <person name="Mondo S.J."/>
            <person name="Labutti K."/>
            <person name="Lipzen A."/>
            <person name="Dockter R."/>
            <person name="Kennedy M."/>
            <person name="Grigoriev I.V."/>
            <person name="Spatafora J.W."/>
        </authorList>
    </citation>
    <scope>NUCLEOTIDE SEQUENCE [LARGE SCALE GENOMIC DNA]</scope>
    <source>
        <strain evidence="2 3">CBS 120377</strain>
    </source>
</reference>
<dbReference type="GO" id="GO:0042542">
    <property type="term" value="P:response to hydrogen peroxide"/>
    <property type="evidence" value="ECO:0007669"/>
    <property type="project" value="TreeGrafter"/>
</dbReference>
<organism evidence="2 3">
    <name type="scientific">Mollisia scopiformis</name>
    <name type="common">Conifer needle endophyte fungus</name>
    <name type="synonym">Phialocephala scopiformis</name>
    <dbReference type="NCBI Taxonomy" id="149040"/>
    <lineage>
        <taxon>Eukaryota</taxon>
        <taxon>Fungi</taxon>
        <taxon>Dikarya</taxon>
        <taxon>Ascomycota</taxon>
        <taxon>Pezizomycotina</taxon>
        <taxon>Leotiomycetes</taxon>
        <taxon>Helotiales</taxon>
        <taxon>Mollisiaceae</taxon>
        <taxon>Mollisia</taxon>
    </lineage>
</organism>
<dbReference type="InterPro" id="IPR020835">
    <property type="entry name" value="Catalase_sf"/>
</dbReference>
<dbReference type="PRINTS" id="PR00067">
    <property type="entry name" value="CATALASE"/>
</dbReference>
<dbReference type="PROSITE" id="PS51402">
    <property type="entry name" value="CATALASE_3"/>
    <property type="match status" value="1"/>
</dbReference>
<dbReference type="Gene3D" id="1.20.1280.120">
    <property type="match status" value="1"/>
</dbReference>